<dbReference type="Pfam" id="PF22817">
    <property type="entry name" value="ApeP-like"/>
    <property type="match status" value="1"/>
</dbReference>
<keyword evidence="2" id="KW-1185">Reference proteome</keyword>
<dbReference type="RefSeq" id="WP_101302833.1">
    <property type="nucleotide sequence ID" value="NZ_NXGX01000005.1"/>
</dbReference>
<dbReference type="InterPro" id="IPR016776">
    <property type="entry name" value="ApeP-like_dehydratase"/>
</dbReference>
<gene>
    <name evidence="1" type="ORF">COO92_13270</name>
</gene>
<dbReference type="EMBL" id="NXGX01000005">
    <property type="protein sequence ID" value="PKR57740.1"/>
    <property type="molecule type" value="Genomic_DNA"/>
</dbReference>
<dbReference type="SUPFAM" id="SSF54637">
    <property type="entry name" value="Thioesterase/thiol ester dehydrase-isomerase"/>
    <property type="match status" value="1"/>
</dbReference>
<organism evidence="1 2">
    <name type="scientific">Thalassospira lohafexi</name>
    <dbReference type="NCBI Taxonomy" id="744227"/>
    <lineage>
        <taxon>Bacteria</taxon>
        <taxon>Pseudomonadati</taxon>
        <taxon>Pseudomonadota</taxon>
        <taxon>Alphaproteobacteria</taxon>
        <taxon>Rhodospirillales</taxon>
        <taxon>Thalassospiraceae</taxon>
        <taxon>Thalassospira</taxon>
    </lineage>
</organism>
<comment type="caution">
    <text evidence="1">The sequence shown here is derived from an EMBL/GenBank/DDBJ whole genome shotgun (WGS) entry which is preliminary data.</text>
</comment>
<name>A0A2N3L4X7_9PROT</name>
<evidence type="ECO:0000313" key="2">
    <source>
        <dbReference type="Proteomes" id="UP000233332"/>
    </source>
</evidence>
<evidence type="ECO:0000313" key="1">
    <source>
        <dbReference type="EMBL" id="PKR57740.1"/>
    </source>
</evidence>
<dbReference type="InterPro" id="IPR029069">
    <property type="entry name" value="HotDog_dom_sf"/>
</dbReference>
<dbReference type="Gene3D" id="3.10.129.10">
    <property type="entry name" value="Hotdog Thioesterase"/>
    <property type="match status" value="1"/>
</dbReference>
<dbReference type="AlphaFoldDB" id="A0A2N3L4X7"/>
<dbReference type="PIRSF" id="PIRSF020565">
    <property type="entry name" value="3Ho_Ac_ACP_DH_prd"/>
    <property type="match status" value="1"/>
</dbReference>
<accession>A0A2N3L4X7</accession>
<dbReference type="Proteomes" id="UP000233332">
    <property type="component" value="Unassembled WGS sequence"/>
</dbReference>
<sequence length="170" mass="18592">MTKASHTQITTMPAIAELVLHAAPMLLIDRVCDAGPDHLRAEITIQQTSMFFEKDHGVPAYVGIEYIAQAVAAYGGWRAKSADPAAAPRIGYLLGTRKMTMTRDWFEPGTRLNIYVENVFEDGEMGVFKGEIRDGNDVIVAAQINVFQPGDTDATLATSHTTHNQETTTP</sequence>
<proteinExistence type="predicted"/>
<reference evidence="1 2" key="1">
    <citation type="submission" date="2017-09" db="EMBL/GenBank/DDBJ databases">
        <title>Biodiversity and function of Thalassospira species in the particle-attached aromatic-hydrocarbon-degrading consortia from the surface seawater of the China South Sea.</title>
        <authorList>
            <person name="Dong C."/>
            <person name="Lai Q."/>
            <person name="Shao Z."/>
        </authorList>
    </citation>
    <scope>NUCLEOTIDE SEQUENCE [LARGE SCALE GENOMIC DNA]</scope>
    <source>
        <strain evidence="1 2">139Z-12</strain>
    </source>
</reference>
<protein>
    <submittedName>
        <fullName evidence="1">3-hydroxydecanoyl-ACP dehydratase</fullName>
    </submittedName>
</protein>